<evidence type="ECO:0000256" key="4">
    <source>
        <dbReference type="ARBA" id="ARBA00022989"/>
    </source>
</evidence>
<evidence type="ECO:0000256" key="3">
    <source>
        <dbReference type="ARBA" id="ARBA00022692"/>
    </source>
</evidence>
<evidence type="ECO:0000313" key="9">
    <source>
        <dbReference type="Proteomes" id="UP000000628"/>
    </source>
</evidence>
<feature type="domain" description="Cytochrome C biogenesis protein transmembrane" evidence="7">
    <location>
        <begin position="5"/>
        <end position="184"/>
    </location>
</feature>
<dbReference type="Pfam" id="PF02683">
    <property type="entry name" value="DsbD_TM"/>
    <property type="match status" value="1"/>
</dbReference>
<feature type="transmembrane region" description="Helical" evidence="6">
    <location>
        <begin position="44"/>
        <end position="69"/>
    </location>
</feature>
<keyword evidence="5 6" id="KW-0472">Membrane</keyword>
<comment type="similarity">
    <text evidence="2">Belongs to the DsbD family.</text>
</comment>
<protein>
    <submittedName>
        <fullName evidence="8">Cytochrome c biogenesis protein transmembrane region</fullName>
    </submittedName>
</protein>
<feature type="transmembrane region" description="Helical" evidence="6">
    <location>
        <begin position="152"/>
        <end position="177"/>
    </location>
</feature>
<evidence type="ECO:0000259" key="7">
    <source>
        <dbReference type="Pfam" id="PF02683"/>
    </source>
</evidence>
<sequence>MDVGLLAAFLGGTLALLSPCGALLLPAFFSSLVGAGERLWLHGVVFYAGLAVVLVPLGVGAGGVGALFVTHRDTVIVVASLVMIVLGVVMIVGGGFDMTRVFPGFRRFQAFTARRSGVVRSLLLGMSSGVAGFCAGPILGAVLTLAAVQDSVVASGALLAVYGAGMVIPLLALAVVWRRLGDRSRRVLRGRTVTVWGRQFHTTSLATGLLIIVVGVVFWVTNGLVSMPALIPTSVQATLQQWVSGLSGPVVDIAVILVLAGVALTVWWVRQRSRR</sequence>
<dbReference type="InterPro" id="IPR003834">
    <property type="entry name" value="Cyt_c_assmbl_TM_dom"/>
</dbReference>
<evidence type="ECO:0000313" key="8">
    <source>
        <dbReference type="EMBL" id="ACV07696.1"/>
    </source>
</evidence>
<keyword evidence="9" id="KW-1185">Reference proteome</keyword>
<dbReference type="STRING" id="471856.Jden_0017"/>
<organism evidence="8 9">
    <name type="scientific">Jonesia denitrificans (strain ATCC 14870 / DSM 20603 / BCRC 15368 / CIP 55.134 / JCM 11481 / NBRC 15587 / NCTC 10816 / Prevot 55134)</name>
    <name type="common">Listeria denitrificans</name>
    <dbReference type="NCBI Taxonomy" id="471856"/>
    <lineage>
        <taxon>Bacteria</taxon>
        <taxon>Bacillati</taxon>
        <taxon>Actinomycetota</taxon>
        <taxon>Actinomycetes</taxon>
        <taxon>Micrococcales</taxon>
        <taxon>Jonesiaceae</taxon>
        <taxon>Jonesia</taxon>
    </lineage>
</organism>
<evidence type="ECO:0000256" key="5">
    <source>
        <dbReference type="ARBA" id="ARBA00023136"/>
    </source>
</evidence>
<feature type="transmembrane region" description="Helical" evidence="6">
    <location>
        <begin position="117"/>
        <end position="146"/>
    </location>
</feature>
<evidence type="ECO:0000256" key="2">
    <source>
        <dbReference type="ARBA" id="ARBA00006143"/>
    </source>
</evidence>
<dbReference type="GO" id="GO:0017004">
    <property type="term" value="P:cytochrome complex assembly"/>
    <property type="evidence" value="ECO:0007669"/>
    <property type="project" value="InterPro"/>
</dbReference>
<dbReference type="OrthoDB" id="4332145at2"/>
<dbReference type="PANTHER" id="PTHR31272:SF4">
    <property type="entry name" value="CYTOCHROME C-TYPE BIOGENESIS PROTEIN HI_1454-RELATED"/>
    <property type="match status" value="1"/>
</dbReference>
<keyword evidence="3 6" id="KW-0812">Transmembrane</keyword>
<feature type="transmembrane region" description="Helical" evidence="6">
    <location>
        <begin position="6"/>
        <end position="32"/>
    </location>
</feature>
<dbReference type="GO" id="GO:0016020">
    <property type="term" value="C:membrane"/>
    <property type="evidence" value="ECO:0007669"/>
    <property type="project" value="UniProtKB-SubCell"/>
</dbReference>
<dbReference type="PANTHER" id="PTHR31272">
    <property type="entry name" value="CYTOCHROME C-TYPE BIOGENESIS PROTEIN HI_1454-RELATED"/>
    <property type="match status" value="1"/>
</dbReference>
<gene>
    <name evidence="8" type="ordered locus">Jden_0017</name>
</gene>
<evidence type="ECO:0000256" key="1">
    <source>
        <dbReference type="ARBA" id="ARBA00004141"/>
    </source>
</evidence>
<dbReference type="eggNOG" id="COG0785">
    <property type="taxonomic scope" value="Bacteria"/>
</dbReference>
<dbReference type="KEGG" id="jde:Jden_0017"/>
<name>C7R4S3_JONDD</name>
<dbReference type="RefSeq" id="WP_012805801.1">
    <property type="nucleotide sequence ID" value="NC_013174.1"/>
</dbReference>
<feature type="transmembrane region" description="Helical" evidence="6">
    <location>
        <begin position="208"/>
        <end position="231"/>
    </location>
</feature>
<reference evidence="8 9" key="1">
    <citation type="journal article" date="2009" name="Stand. Genomic Sci.">
        <title>Complete genome sequence of Jonesia denitrificans type strain (Prevot 55134).</title>
        <authorList>
            <person name="Pukall R."/>
            <person name="Gehrich-Schroter G."/>
            <person name="Lapidus A."/>
            <person name="Nolan M."/>
            <person name="Glavina Del Rio T."/>
            <person name="Lucas S."/>
            <person name="Chen F."/>
            <person name="Tice H."/>
            <person name="Pitluck S."/>
            <person name="Cheng J.F."/>
            <person name="Copeland A."/>
            <person name="Saunders E."/>
            <person name="Brettin T."/>
            <person name="Detter J.C."/>
            <person name="Bruce D."/>
            <person name="Goodwin L."/>
            <person name="Pati A."/>
            <person name="Ivanova N."/>
            <person name="Mavromatis K."/>
            <person name="Ovchinnikova G."/>
            <person name="Chen A."/>
            <person name="Palaniappan K."/>
            <person name="Land M."/>
            <person name="Hauser L."/>
            <person name="Chang Y.J."/>
            <person name="Jeffries C.D."/>
            <person name="Chain P."/>
            <person name="Goker M."/>
            <person name="Bristow J."/>
            <person name="Eisen J.A."/>
            <person name="Markowitz V."/>
            <person name="Hugenholtz P."/>
            <person name="Kyrpides N.C."/>
            <person name="Klenk H.P."/>
            <person name="Han C."/>
        </authorList>
    </citation>
    <scope>NUCLEOTIDE SEQUENCE [LARGE SCALE GENOMIC DNA]</scope>
    <source>
        <strain evidence="9">ATCC 14870 / DSM 20603 / BCRC 15368 / CIP 55.134 / JCM 11481 / NBRC 15587 / NCTC 10816 / Prevot 55134</strain>
    </source>
</reference>
<dbReference type="HOGENOM" id="CLU_053225_3_0_11"/>
<dbReference type="EMBL" id="CP001706">
    <property type="protein sequence ID" value="ACV07696.1"/>
    <property type="molecule type" value="Genomic_DNA"/>
</dbReference>
<proteinExistence type="inferred from homology"/>
<evidence type="ECO:0000256" key="6">
    <source>
        <dbReference type="SAM" id="Phobius"/>
    </source>
</evidence>
<dbReference type="Proteomes" id="UP000000628">
    <property type="component" value="Chromosome"/>
</dbReference>
<feature type="transmembrane region" description="Helical" evidence="6">
    <location>
        <begin position="251"/>
        <end position="269"/>
    </location>
</feature>
<comment type="subcellular location">
    <subcellularLocation>
        <location evidence="1">Membrane</location>
        <topology evidence="1">Multi-pass membrane protein</topology>
    </subcellularLocation>
</comment>
<keyword evidence="4 6" id="KW-1133">Transmembrane helix</keyword>
<dbReference type="AlphaFoldDB" id="C7R4S3"/>
<feature type="transmembrane region" description="Helical" evidence="6">
    <location>
        <begin position="75"/>
        <end position="96"/>
    </location>
</feature>
<dbReference type="InterPro" id="IPR051790">
    <property type="entry name" value="Cytochrome_c-biogenesis_DsbD"/>
</dbReference>
<accession>C7R4S3</accession>